<protein>
    <submittedName>
        <fullName evidence="5">Pyrimidine 5'-nucleotidase YjjG</fullName>
        <ecNumber evidence="5">3.1.3.5</ecNumber>
    </submittedName>
</protein>
<dbReference type="SFLD" id="SFLDG01129">
    <property type="entry name" value="C1.5:_HAD__Beta-PGM__Phosphata"/>
    <property type="match status" value="1"/>
</dbReference>
<dbReference type="AlphaFoldDB" id="A0A518BI48"/>
<gene>
    <name evidence="5" type="primary">yjjG</name>
    <name evidence="5" type="ORF">Pla133_17360</name>
</gene>
<dbReference type="GO" id="GO:0008253">
    <property type="term" value="F:5'-nucleotidase activity"/>
    <property type="evidence" value="ECO:0007669"/>
    <property type="project" value="UniProtKB-EC"/>
</dbReference>
<dbReference type="InterPro" id="IPR023214">
    <property type="entry name" value="HAD_sf"/>
</dbReference>
<dbReference type="Gene3D" id="1.10.150.520">
    <property type="match status" value="1"/>
</dbReference>
<evidence type="ECO:0000313" key="6">
    <source>
        <dbReference type="Proteomes" id="UP000316921"/>
    </source>
</evidence>
<sequence length="243" mass="27009">MLPMARLDAVLFDIDDTLFSTTEFAQRARRASVEAMVAAGLDADPDQVLEELGEIIGEFSSNYDRHFDQLLKRVKPEGLGGRNPAIIVAAGIVAYHDTKYRELKPFDDVLPLLEGIERAGLRRGIVTHGWTTKQAEKLVRLGLVPHLDADAIFISDQIGIAKPNPKLYLAALRQMGLPPKRVMYVGDSPQHDIAPPKSLGMVTVWSERAAKHRLEGTGIEPDHVVSDFEQLRQILRDEYAVPL</sequence>
<dbReference type="InterPro" id="IPR006439">
    <property type="entry name" value="HAD-SF_hydro_IA"/>
</dbReference>
<evidence type="ECO:0000256" key="4">
    <source>
        <dbReference type="ARBA" id="ARBA00022842"/>
    </source>
</evidence>
<comment type="cofactor">
    <cofactor evidence="1">
        <name>Mg(2+)</name>
        <dbReference type="ChEBI" id="CHEBI:18420"/>
    </cofactor>
</comment>
<keyword evidence="4" id="KW-0460">Magnesium</keyword>
<dbReference type="Gene3D" id="3.40.50.1000">
    <property type="entry name" value="HAD superfamily/HAD-like"/>
    <property type="match status" value="1"/>
</dbReference>
<evidence type="ECO:0000256" key="2">
    <source>
        <dbReference type="ARBA" id="ARBA00022723"/>
    </source>
</evidence>
<dbReference type="EMBL" id="CP036287">
    <property type="protein sequence ID" value="QDU66660.1"/>
    <property type="molecule type" value="Genomic_DNA"/>
</dbReference>
<dbReference type="InterPro" id="IPR036412">
    <property type="entry name" value="HAD-like_sf"/>
</dbReference>
<proteinExistence type="predicted"/>
<keyword evidence="6" id="KW-1185">Reference proteome</keyword>
<dbReference type="GO" id="GO:0046872">
    <property type="term" value="F:metal ion binding"/>
    <property type="evidence" value="ECO:0007669"/>
    <property type="project" value="UniProtKB-KW"/>
</dbReference>
<dbReference type="PANTHER" id="PTHR46470:SF2">
    <property type="entry name" value="GLYCERALDEHYDE 3-PHOSPHATE PHOSPHATASE"/>
    <property type="match status" value="1"/>
</dbReference>
<dbReference type="EC" id="3.1.3.5" evidence="5"/>
<dbReference type="KEGG" id="pbap:Pla133_17360"/>
<dbReference type="SFLD" id="SFLDS00003">
    <property type="entry name" value="Haloacid_Dehalogenase"/>
    <property type="match status" value="1"/>
</dbReference>
<dbReference type="PANTHER" id="PTHR46470">
    <property type="entry name" value="N-ACYLNEURAMINATE-9-PHOSPHATASE"/>
    <property type="match status" value="1"/>
</dbReference>
<evidence type="ECO:0000256" key="3">
    <source>
        <dbReference type="ARBA" id="ARBA00022801"/>
    </source>
</evidence>
<organism evidence="5 6">
    <name type="scientific">Engelhardtia mirabilis</name>
    <dbReference type="NCBI Taxonomy" id="2528011"/>
    <lineage>
        <taxon>Bacteria</taxon>
        <taxon>Pseudomonadati</taxon>
        <taxon>Planctomycetota</taxon>
        <taxon>Planctomycetia</taxon>
        <taxon>Planctomycetia incertae sedis</taxon>
        <taxon>Engelhardtia</taxon>
    </lineage>
</organism>
<dbReference type="PRINTS" id="PR00413">
    <property type="entry name" value="HADHALOGNASE"/>
</dbReference>
<keyword evidence="3 5" id="KW-0378">Hydrolase</keyword>
<reference evidence="5 6" key="1">
    <citation type="submission" date="2019-02" db="EMBL/GenBank/DDBJ databases">
        <title>Deep-cultivation of Planctomycetes and their phenomic and genomic characterization uncovers novel biology.</title>
        <authorList>
            <person name="Wiegand S."/>
            <person name="Jogler M."/>
            <person name="Boedeker C."/>
            <person name="Pinto D."/>
            <person name="Vollmers J."/>
            <person name="Rivas-Marin E."/>
            <person name="Kohn T."/>
            <person name="Peeters S.H."/>
            <person name="Heuer A."/>
            <person name="Rast P."/>
            <person name="Oberbeckmann S."/>
            <person name="Bunk B."/>
            <person name="Jeske O."/>
            <person name="Meyerdierks A."/>
            <person name="Storesund J.E."/>
            <person name="Kallscheuer N."/>
            <person name="Luecker S."/>
            <person name="Lage O.M."/>
            <person name="Pohl T."/>
            <person name="Merkel B.J."/>
            <person name="Hornburger P."/>
            <person name="Mueller R.-W."/>
            <person name="Bruemmer F."/>
            <person name="Labrenz M."/>
            <person name="Spormann A.M."/>
            <person name="Op den Camp H."/>
            <person name="Overmann J."/>
            <person name="Amann R."/>
            <person name="Jetten M.S.M."/>
            <person name="Mascher T."/>
            <person name="Medema M.H."/>
            <person name="Devos D.P."/>
            <person name="Kaster A.-K."/>
            <person name="Ovreas L."/>
            <person name="Rohde M."/>
            <person name="Galperin M.Y."/>
            <person name="Jogler C."/>
        </authorList>
    </citation>
    <scope>NUCLEOTIDE SEQUENCE [LARGE SCALE GENOMIC DNA]</scope>
    <source>
        <strain evidence="5 6">Pla133</strain>
    </source>
</reference>
<name>A0A518BI48_9BACT</name>
<evidence type="ECO:0000313" key="5">
    <source>
        <dbReference type="EMBL" id="QDU66660.1"/>
    </source>
</evidence>
<dbReference type="InterPro" id="IPR051400">
    <property type="entry name" value="HAD-like_hydrolase"/>
</dbReference>
<dbReference type="GO" id="GO:0044281">
    <property type="term" value="P:small molecule metabolic process"/>
    <property type="evidence" value="ECO:0007669"/>
    <property type="project" value="UniProtKB-ARBA"/>
</dbReference>
<keyword evidence="2" id="KW-0479">Metal-binding</keyword>
<dbReference type="Proteomes" id="UP000316921">
    <property type="component" value="Chromosome"/>
</dbReference>
<dbReference type="Pfam" id="PF00702">
    <property type="entry name" value="Hydrolase"/>
    <property type="match status" value="1"/>
</dbReference>
<accession>A0A518BI48</accession>
<dbReference type="NCBIfam" id="TIGR01549">
    <property type="entry name" value="HAD-SF-IA-v1"/>
    <property type="match status" value="1"/>
</dbReference>
<evidence type="ECO:0000256" key="1">
    <source>
        <dbReference type="ARBA" id="ARBA00001946"/>
    </source>
</evidence>
<dbReference type="SUPFAM" id="SSF56784">
    <property type="entry name" value="HAD-like"/>
    <property type="match status" value="1"/>
</dbReference>